<dbReference type="Proteomes" id="UP000005952">
    <property type="component" value="Chromosome"/>
</dbReference>
<dbReference type="Pfam" id="PF00376">
    <property type="entry name" value="MerR"/>
    <property type="match status" value="1"/>
</dbReference>
<feature type="domain" description="HTH merR-type" evidence="4">
    <location>
        <begin position="14"/>
        <end position="78"/>
    </location>
</feature>
<dbReference type="InterPro" id="IPR009061">
    <property type="entry name" value="DNA-bd_dom_put_sf"/>
</dbReference>
<dbReference type="PANTHER" id="PTHR30204">
    <property type="entry name" value="REDOX-CYCLING DRUG-SENSING TRANSCRIPTIONAL ACTIVATOR SOXR"/>
    <property type="match status" value="1"/>
</dbReference>
<dbReference type="KEGG" id="hdt:HYPDE_27488"/>
<gene>
    <name evidence="5" type="ORF">HYPDE_27488</name>
</gene>
<reference evidence="5 6" key="1">
    <citation type="journal article" date="2013" name="Genome Announc.">
        <title>Genome sequences for three denitrifying bacterial strains isolated from a uranium- and nitrate-contaminated subsurface environment.</title>
        <authorList>
            <person name="Venkatramanan R."/>
            <person name="Prakash O."/>
            <person name="Woyke T."/>
            <person name="Chain P."/>
            <person name="Goodwin L.A."/>
            <person name="Watson D."/>
            <person name="Brooks S."/>
            <person name="Kostka J.E."/>
            <person name="Green S.J."/>
        </authorList>
    </citation>
    <scope>NUCLEOTIDE SEQUENCE [LARGE SCALE GENOMIC DNA]</scope>
    <source>
        <strain evidence="5 6">1NES1</strain>
    </source>
</reference>
<dbReference type="STRING" id="670307.HYPDE_27488"/>
<dbReference type="InterPro" id="IPR000551">
    <property type="entry name" value="MerR-type_HTH_dom"/>
</dbReference>
<dbReference type="SMART" id="SM00422">
    <property type="entry name" value="HTH_MERR"/>
    <property type="match status" value="1"/>
</dbReference>
<evidence type="ECO:0000256" key="2">
    <source>
        <dbReference type="ARBA" id="ARBA00023125"/>
    </source>
</evidence>
<keyword evidence="2" id="KW-0238">DNA-binding</keyword>
<dbReference type="GO" id="GO:0003677">
    <property type="term" value="F:DNA binding"/>
    <property type="evidence" value="ECO:0007669"/>
    <property type="project" value="UniProtKB-KW"/>
</dbReference>
<dbReference type="eggNOG" id="COG0789">
    <property type="taxonomic scope" value="Bacteria"/>
</dbReference>
<organism evidence="5 6">
    <name type="scientific">Hyphomicrobium denitrificans 1NES1</name>
    <dbReference type="NCBI Taxonomy" id="670307"/>
    <lineage>
        <taxon>Bacteria</taxon>
        <taxon>Pseudomonadati</taxon>
        <taxon>Pseudomonadota</taxon>
        <taxon>Alphaproteobacteria</taxon>
        <taxon>Hyphomicrobiales</taxon>
        <taxon>Hyphomicrobiaceae</taxon>
        <taxon>Hyphomicrobium</taxon>
    </lineage>
</organism>
<dbReference type="Gene3D" id="1.10.1660.10">
    <property type="match status" value="1"/>
</dbReference>
<dbReference type="InterPro" id="IPR015358">
    <property type="entry name" value="Tscrpt_reg_MerR_DNA-bd"/>
</dbReference>
<dbReference type="PANTHER" id="PTHR30204:SF92">
    <property type="entry name" value="HTH-TYPE TRANSCRIPTIONAL REGULATOR ZNTR"/>
    <property type="match status" value="1"/>
</dbReference>
<dbReference type="RefSeq" id="WP_015597214.1">
    <property type="nucleotide sequence ID" value="NC_021172.1"/>
</dbReference>
<dbReference type="CDD" id="cd04785">
    <property type="entry name" value="HTH_CadR-PbrR-like"/>
    <property type="match status" value="1"/>
</dbReference>
<keyword evidence="3" id="KW-0804">Transcription</keyword>
<sequence length="154" mass="17266">MRDQNSAKRLQRAELARRTGANLETVRYYEKVGLLPPPPRTASGYRSYDTAHERRLSFVLRARELGFSLEEVRALLRLVDERDQPCAEASQLAATHLADVRAKIADLRRMEGVLKEVVAQCGDGTRPDCPLIETLFREIPSPQAKPRKPAGGKS</sequence>
<dbReference type="HOGENOM" id="CLU_060077_2_0_5"/>
<evidence type="ECO:0000313" key="5">
    <source>
        <dbReference type="EMBL" id="AGK57177.1"/>
    </source>
</evidence>
<evidence type="ECO:0000313" key="6">
    <source>
        <dbReference type="Proteomes" id="UP000005952"/>
    </source>
</evidence>
<dbReference type="EMBL" id="CP005587">
    <property type="protein sequence ID" value="AGK57177.1"/>
    <property type="molecule type" value="Genomic_DNA"/>
</dbReference>
<dbReference type="SUPFAM" id="SSF46955">
    <property type="entry name" value="Putative DNA-binding domain"/>
    <property type="match status" value="1"/>
</dbReference>
<protein>
    <submittedName>
        <fullName evidence="5">MerR family transcriptional regulator</fullName>
    </submittedName>
</protein>
<dbReference type="InterPro" id="IPR047057">
    <property type="entry name" value="MerR_fam"/>
</dbReference>
<dbReference type="AlphaFoldDB" id="N0B4M3"/>
<dbReference type="GO" id="GO:0003700">
    <property type="term" value="F:DNA-binding transcription factor activity"/>
    <property type="evidence" value="ECO:0007669"/>
    <property type="project" value="InterPro"/>
</dbReference>
<keyword evidence="6" id="KW-1185">Reference proteome</keyword>
<evidence type="ECO:0000256" key="3">
    <source>
        <dbReference type="ARBA" id="ARBA00023163"/>
    </source>
</evidence>
<evidence type="ECO:0000259" key="4">
    <source>
        <dbReference type="PROSITE" id="PS50937"/>
    </source>
</evidence>
<dbReference type="OrthoDB" id="9802944at2"/>
<dbReference type="PRINTS" id="PR00040">
    <property type="entry name" value="HTHMERR"/>
</dbReference>
<accession>N0B4M3</accession>
<dbReference type="Pfam" id="PF09278">
    <property type="entry name" value="MerR-DNA-bind"/>
    <property type="match status" value="1"/>
</dbReference>
<name>N0B4M3_9HYPH</name>
<evidence type="ECO:0000256" key="1">
    <source>
        <dbReference type="ARBA" id="ARBA00023015"/>
    </source>
</evidence>
<dbReference type="PROSITE" id="PS50937">
    <property type="entry name" value="HTH_MERR_2"/>
    <property type="match status" value="1"/>
</dbReference>
<proteinExistence type="predicted"/>
<keyword evidence="1" id="KW-0805">Transcription regulation</keyword>